<dbReference type="InterPro" id="IPR022214">
    <property type="entry name" value="MZT1"/>
</dbReference>
<name>A0A139A401_GONPJ</name>
<gene>
    <name evidence="8" type="ORF">M427DRAFT_79406</name>
</gene>
<evidence type="ECO:0000313" key="8">
    <source>
        <dbReference type="EMBL" id="KXS11521.1"/>
    </source>
</evidence>
<organism evidence="8 9">
    <name type="scientific">Gonapodya prolifera (strain JEL478)</name>
    <name type="common">Monoblepharis prolifera</name>
    <dbReference type="NCBI Taxonomy" id="1344416"/>
    <lineage>
        <taxon>Eukaryota</taxon>
        <taxon>Fungi</taxon>
        <taxon>Fungi incertae sedis</taxon>
        <taxon>Chytridiomycota</taxon>
        <taxon>Chytridiomycota incertae sedis</taxon>
        <taxon>Monoblepharidomycetes</taxon>
        <taxon>Monoblepharidales</taxon>
        <taxon>Gonapodyaceae</taxon>
        <taxon>Gonapodya</taxon>
    </lineage>
</organism>
<evidence type="ECO:0000256" key="6">
    <source>
        <dbReference type="ARBA" id="ARBA00023212"/>
    </source>
</evidence>
<dbReference type="OMA" id="LSICVGM"/>
<dbReference type="PANTHER" id="PTHR28520:SF2">
    <property type="entry name" value="MITOTIC-SPINDLE ORGANIZING PROTEIN 1"/>
    <property type="match status" value="1"/>
</dbReference>
<dbReference type="OrthoDB" id="48571at2759"/>
<proteinExistence type="inferred from homology"/>
<keyword evidence="9" id="KW-1185">Reference proteome</keyword>
<evidence type="ECO:0000256" key="7">
    <source>
        <dbReference type="ARBA" id="ARBA00029810"/>
    </source>
</evidence>
<accession>A0A139A401</accession>
<comment type="subcellular location">
    <subcellularLocation>
        <location evidence="2">Cytoplasm</location>
        <location evidence="2">Cytoskeleton</location>
        <location evidence="2">Microtubule organizing center</location>
    </subcellularLocation>
</comment>
<evidence type="ECO:0000256" key="3">
    <source>
        <dbReference type="ARBA" id="ARBA00011015"/>
    </source>
</evidence>
<sequence length="70" mass="7552">MSSLDSPPLRDARETFDILADISRILNTGLDRQQLATIVQLCELGVNPEALAAVVKEVRRERLSMGGSGG</sequence>
<dbReference type="STRING" id="1344416.A0A139A401"/>
<dbReference type="GO" id="GO:0000931">
    <property type="term" value="C:gamma-tubulin ring complex"/>
    <property type="evidence" value="ECO:0007669"/>
    <property type="project" value="InterPro"/>
</dbReference>
<dbReference type="Pfam" id="PF12554">
    <property type="entry name" value="MOZART1"/>
    <property type="match status" value="1"/>
</dbReference>
<dbReference type="GO" id="GO:0031021">
    <property type="term" value="C:interphase microtubule organizing center"/>
    <property type="evidence" value="ECO:0007669"/>
    <property type="project" value="TreeGrafter"/>
</dbReference>
<keyword evidence="5" id="KW-0963">Cytoplasm</keyword>
<evidence type="ECO:0000256" key="1">
    <source>
        <dbReference type="ARBA" id="ARBA00003060"/>
    </source>
</evidence>
<reference evidence="8 9" key="1">
    <citation type="journal article" date="2015" name="Genome Biol. Evol.">
        <title>Phylogenomic analyses indicate that early fungi evolved digesting cell walls of algal ancestors of land plants.</title>
        <authorList>
            <person name="Chang Y."/>
            <person name="Wang S."/>
            <person name="Sekimoto S."/>
            <person name="Aerts A.L."/>
            <person name="Choi C."/>
            <person name="Clum A."/>
            <person name="LaButti K.M."/>
            <person name="Lindquist E.A."/>
            <person name="Yee Ngan C."/>
            <person name="Ohm R.A."/>
            <person name="Salamov A.A."/>
            <person name="Grigoriev I.V."/>
            <person name="Spatafora J.W."/>
            <person name="Berbee M.L."/>
        </authorList>
    </citation>
    <scope>NUCLEOTIDE SEQUENCE [LARGE SCALE GENOMIC DNA]</scope>
    <source>
        <strain evidence="8 9">JEL478</strain>
    </source>
</reference>
<dbReference type="GO" id="GO:0051415">
    <property type="term" value="P:microtubule nucleation by interphase microtubule organizing center"/>
    <property type="evidence" value="ECO:0007669"/>
    <property type="project" value="TreeGrafter"/>
</dbReference>
<dbReference type="AlphaFoldDB" id="A0A139A401"/>
<dbReference type="GO" id="GO:0033566">
    <property type="term" value="P:gamma-tubulin complex localization"/>
    <property type="evidence" value="ECO:0007669"/>
    <property type="project" value="InterPro"/>
</dbReference>
<comment type="function">
    <text evidence="1">Required for gamma-tubulin complex recruitment to the microtubule organizing center (MTOC).</text>
</comment>
<dbReference type="Proteomes" id="UP000070544">
    <property type="component" value="Unassembled WGS sequence"/>
</dbReference>
<evidence type="ECO:0000313" key="9">
    <source>
        <dbReference type="Proteomes" id="UP000070544"/>
    </source>
</evidence>
<keyword evidence="6" id="KW-0206">Cytoskeleton</keyword>
<protein>
    <recommendedName>
        <fullName evidence="4">Mitotic-spindle organizing protein 1</fullName>
    </recommendedName>
    <alternativeName>
        <fullName evidence="7">Mitotic-spindle organizing protein associated with a ring of gamma-tubulin 1</fullName>
    </alternativeName>
</protein>
<dbReference type="GO" id="GO:0005819">
    <property type="term" value="C:spindle"/>
    <property type="evidence" value="ECO:0007669"/>
    <property type="project" value="TreeGrafter"/>
</dbReference>
<feature type="non-terminal residue" evidence="8">
    <location>
        <position position="70"/>
    </location>
</feature>
<dbReference type="EMBL" id="KQ965800">
    <property type="protein sequence ID" value="KXS11521.1"/>
    <property type="molecule type" value="Genomic_DNA"/>
</dbReference>
<dbReference type="GO" id="GO:0090307">
    <property type="term" value="P:mitotic spindle assembly"/>
    <property type="evidence" value="ECO:0007669"/>
    <property type="project" value="TreeGrafter"/>
</dbReference>
<dbReference type="PANTHER" id="PTHR28520">
    <property type="entry name" value="MITOTIC-SPINDLE ORGANIZING PROTEIN 1"/>
    <property type="match status" value="1"/>
</dbReference>
<evidence type="ECO:0000256" key="4">
    <source>
        <dbReference type="ARBA" id="ARBA00016992"/>
    </source>
</evidence>
<evidence type="ECO:0000256" key="2">
    <source>
        <dbReference type="ARBA" id="ARBA00004267"/>
    </source>
</evidence>
<comment type="similarity">
    <text evidence="3">Belongs to the MOZART1 family.</text>
</comment>
<evidence type="ECO:0000256" key="5">
    <source>
        <dbReference type="ARBA" id="ARBA00022490"/>
    </source>
</evidence>